<feature type="domain" description="HTH cro/C1-type" evidence="1">
    <location>
        <begin position="20"/>
        <end position="92"/>
    </location>
</feature>
<dbReference type="SMART" id="SM00530">
    <property type="entry name" value="HTH_XRE"/>
    <property type="match status" value="1"/>
</dbReference>
<dbReference type="SUPFAM" id="SSF47413">
    <property type="entry name" value="lambda repressor-like DNA-binding domains"/>
    <property type="match status" value="1"/>
</dbReference>
<dbReference type="InterPro" id="IPR010982">
    <property type="entry name" value="Lambda_DNA-bd_dom_sf"/>
</dbReference>
<dbReference type="KEGG" id="sarg:HKX69_17205"/>
<sequence>MTTSLKPVGDARRREELRLFLRTRRERLAPQDVGLPPGARRRTPGLRREEVAMLAGIGASWYTWLEQGRDIKVSEQVLDAISRTLRLDAAERDHLYRLVGLNPPRHTAGDPGDISRLTSLLEGWMPSPAYAIDRCWNIAGTNRAAELVFGFREGDTNCLVAFFTNPAFRARHRYWADIAPGLVSEFRRDAARYPDDPEFTRISEHLAGCSPEFAELWSRYEIRSTNQGVKAIDHPRAGCLIFDHSVLEVPDRPGVRLMLHTAQAGTDTAERVRELLDRDARKGRISLVEAG</sequence>
<name>A0A6M4PIH5_9ACTN</name>
<dbReference type="RefSeq" id="WP_171154644.1">
    <property type="nucleotide sequence ID" value="NZ_CP053189.1"/>
</dbReference>
<dbReference type="Proteomes" id="UP000502641">
    <property type="component" value="Chromosome"/>
</dbReference>
<dbReference type="CDD" id="cd00093">
    <property type="entry name" value="HTH_XRE"/>
    <property type="match status" value="1"/>
</dbReference>
<dbReference type="Gene3D" id="3.30.450.180">
    <property type="match status" value="1"/>
</dbReference>
<dbReference type="InterPro" id="IPR001387">
    <property type="entry name" value="Cro/C1-type_HTH"/>
</dbReference>
<dbReference type="Pfam" id="PF17765">
    <property type="entry name" value="MLTR_LBD"/>
    <property type="match status" value="1"/>
</dbReference>
<evidence type="ECO:0000259" key="1">
    <source>
        <dbReference type="SMART" id="SM00530"/>
    </source>
</evidence>
<dbReference type="AlphaFoldDB" id="A0A6M4PIH5"/>
<dbReference type="GO" id="GO:0003677">
    <property type="term" value="F:DNA binding"/>
    <property type="evidence" value="ECO:0007669"/>
    <property type="project" value="InterPro"/>
</dbReference>
<dbReference type="InterPro" id="IPR041413">
    <property type="entry name" value="MLTR_LBD"/>
</dbReference>
<dbReference type="PANTHER" id="PTHR35010">
    <property type="entry name" value="BLL4672 PROTEIN-RELATED"/>
    <property type="match status" value="1"/>
</dbReference>
<protein>
    <submittedName>
        <fullName evidence="2">Helix-turn-helix domain-containing protein</fullName>
    </submittedName>
</protein>
<dbReference type="Gene3D" id="1.10.260.40">
    <property type="entry name" value="lambda repressor-like DNA-binding domains"/>
    <property type="match status" value="1"/>
</dbReference>
<dbReference type="EMBL" id="CP053189">
    <property type="protein sequence ID" value="QJS11025.1"/>
    <property type="molecule type" value="Genomic_DNA"/>
</dbReference>
<accession>A0A6M4PIH5</accession>
<gene>
    <name evidence="2" type="ORF">HKX69_17205</name>
</gene>
<organism evidence="2 3">
    <name type="scientific">Streptomyces argyrophylli</name>
    <dbReference type="NCBI Taxonomy" id="2726118"/>
    <lineage>
        <taxon>Bacteria</taxon>
        <taxon>Bacillati</taxon>
        <taxon>Actinomycetota</taxon>
        <taxon>Actinomycetes</taxon>
        <taxon>Kitasatosporales</taxon>
        <taxon>Streptomycetaceae</taxon>
        <taxon>Streptomyces</taxon>
    </lineage>
</organism>
<dbReference type="Pfam" id="PF13560">
    <property type="entry name" value="HTH_31"/>
    <property type="match status" value="1"/>
</dbReference>
<evidence type="ECO:0000313" key="3">
    <source>
        <dbReference type="Proteomes" id="UP000502641"/>
    </source>
</evidence>
<reference evidence="2 3" key="1">
    <citation type="submission" date="2020-05" db="EMBL/GenBank/DDBJ databases">
        <authorList>
            <person name="Li K."/>
        </authorList>
    </citation>
    <scope>NUCLEOTIDE SEQUENCE [LARGE SCALE GENOMIC DNA]</scope>
    <source>
        <strain evidence="3">jing01</strain>
    </source>
</reference>
<evidence type="ECO:0000313" key="2">
    <source>
        <dbReference type="EMBL" id="QJS11025.1"/>
    </source>
</evidence>
<dbReference type="PANTHER" id="PTHR35010:SF3">
    <property type="entry name" value="BLL4873 PROTEIN"/>
    <property type="match status" value="1"/>
</dbReference>
<keyword evidence="3" id="KW-1185">Reference proteome</keyword>
<proteinExistence type="predicted"/>